<protein>
    <recommendedName>
        <fullName evidence="6">LUC7-like protein</fullName>
    </recommendedName>
</protein>
<comment type="similarity">
    <text evidence="1">Belongs to the Luc7 family.</text>
</comment>
<dbReference type="GO" id="GO:0006376">
    <property type="term" value="P:mRNA splice site recognition"/>
    <property type="evidence" value="ECO:0007669"/>
    <property type="project" value="InterPro"/>
</dbReference>
<dbReference type="PANTHER" id="PTHR12375">
    <property type="entry name" value="RNA-BINDING PROTEIN LUC7-RELATED"/>
    <property type="match status" value="1"/>
</dbReference>
<dbReference type="EMBL" id="HACG01033959">
    <property type="protein sequence ID" value="CEK80824.1"/>
    <property type="molecule type" value="Transcribed_RNA"/>
</dbReference>
<evidence type="ECO:0000313" key="4">
    <source>
        <dbReference type="EMBL" id="CEK80824.1"/>
    </source>
</evidence>
<proteinExistence type="inferred from homology"/>
<feature type="compositionally biased region" description="Basic and acidic residues" evidence="3">
    <location>
        <begin position="268"/>
        <end position="292"/>
    </location>
</feature>
<reference evidence="4" key="1">
    <citation type="submission" date="2014-12" db="EMBL/GenBank/DDBJ databases">
        <title>Insight into the proteome of Arion vulgaris.</title>
        <authorList>
            <person name="Aradska J."/>
            <person name="Bulat T."/>
            <person name="Smidak R."/>
            <person name="Sarate P."/>
            <person name="Gangsoo J."/>
            <person name="Sialana F."/>
            <person name="Bilban M."/>
            <person name="Lubec G."/>
        </authorList>
    </citation>
    <scope>NUCLEOTIDE SEQUENCE</scope>
    <source>
        <tissue evidence="4">Skin</tissue>
    </source>
</reference>
<organism evidence="4">
    <name type="scientific">Arion vulgaris</name>
    <dbReference type="NCBI Taxonomy" id="1028688"/>
    <lineage>
        <taxon>Eukaryota</taxon>
        <taxon>Metazoa</taxon>
        <taxon>Spiralia</taxon>
        <taxon>Lophotrochozoa</taxon>
        <taxon>Mollusca</taxon>
        <taxon>Gastropoda</taxon>
        <taxon>Heterobranchia</taxon>
        <taxon>Euthyneura</taxon>
        <taxon>Panpulmonata</taxon>
        <taxon>Eupulmonata</taxon>
        <taxon>Stylommatophora</taxon>
        <taxon>Helicina</taxon>
        <taxon>Arionoidea</taxon>
        <taxon>Arionidae</taxon>
        <taxon>Arion</taxon>
    </lineage>
</organism>
<feature type="region of interest" description="Disordered" evidence="3">
    <location>
        <begin position="235"/>
        <end position="377"/>
    </location>
</feature>
<feature type="compositionally biased region" description="Basic and acidic residues" evidence="3">
    <location>
        <begin position="235"/>
        <end position="260"/>
    </location>
</feature>
<feature type="compositionally biased region" description="Basic and acidic residues" evidence="3">
    <location>
        <begin position="367"/>
        <end position="377"/>
    </location>
</feature>
<dbReference type="InterPro" id="IPR004882">
    <property type="entry name" value="Luc7-rel"/>
</dbReference>
<dbReference type="EMBL" id="HACG01033966">
    <property type="protein sequence ID" value="CEK80831.1"/>
    <property type="molecule type" value="Transcribed_RNA"/>
</dbReference>
<name>A0A0B7AIK3_9EUPU</name>
<dbReference type="GO" id="GO:0005685">
    <property type="term" value="C:U1 snRNP"/>
    <property type="evidence" value="ECO:0007669"/>
    <property type="project" value="InterPro"/>
</dbReference>
<feature type="coiled-coil region" evidence="2">
    <location>
        <begin position="94"/>
        <end position="125"/>
    </location>
</feature>
<accession>A0A0B7AIK3</accession>
<evidence type="ECO:0000256" key="3">
    <source>
        <dbReference type="SAM" id="MobiDB-lite"/>
    </source>
</evidence>
<dbReference type="Pfam" id="PF03194">
    <property type="entry name" value="LUC7"/>
    <property type="match status" value="1"/>
</dbReference>
<dbReference type="GO" id="GO:0003729">
    <property type="term" value="F:mRNA binding"/>
    <property type="evidence" value="ECO:0007669"/>
    <property type="project" value="InterPro"/>
</dbReference>
<evidence type="ECO:0000256" key="2">
    <source>
        <dbReference type="SAM" id="Coils"/>
    </source>
</evidence>
<evidence type="ECO:0008006" key="6">
    <source>
        <dbReference type="Google" id="ProtNLM"/>
    </source>
</evidence>
<evidence type="ECO:0000256" key="1">
    <source>
        <dbReference type="ARBA" id="ARBA00005655"/>
    </source>
</evidence>
<keyword evidence="2" id="KW-0175">Coiled coil</keyword>
<evidence type="ECO:0000313" key="5">
    <source>
        <dbReference type="EMBL" id="CEK80831.1"/>
    </source>
</evidence>
<sequence length="377" mass="44117">MSAQEQMRAMLDELMGTSRDGDSDKYRVKFDDPRVCKSFLLSCCPHDILASTRMDLGDCPNIHDLALRADYEIAARNKDYFYDIDAMEHLQSFITDCDRKTEVAKRRLKETQEELSEEANSKAEQIHALGEQIGTLMAKAEEVATSGEVDSSMKMLEEVETLKIKKTQSEIELRNSMPASSYQQQKLRVCEVCGAYLGIHDNDRRLADHFGGKLHLGFITIREKLEQLKTLVTERRAQREAQREEMRQRRDLEVDGDRMRGPAVSERSPSRNKYDRTEAERGGRERSRDRDRRRSRSRDNHRRKRSSRSRDRSSRKKSKRSRSRSRRSRSNSREKRRRSRSRSHSRRKHYRRSRSGSRSKNRSRSGSAEKKRENGAQ</sequence>
<gene>
    <name evidence="4" type="primary">ORF122890</name>
    <name evidence="5" type="synonym">ORF122936</name>
</gene>
<feature type="compositionally biased region" description="Basic residues" evidence="3">
    <location>
        <begin position="293"/>
        <end position="363"/>
    </location>
</feature>
<dbReference type="AlphaFoldDB" id="A0A0B7AIK3"/>